<comment type="caution">
    <text evidence="1">The sequence shown here is derived from an EMBL/GenBank/DDBJ whole genome shotgun (WGS) entry which is preliminary data.</text>
</comment>
<sequence>MGVFGKFKNIAETLGREGIRGVGTGILATATEVNKLQLWEKVYPWVPTQLGKLPDDPREDVEDLRYTSPIEEQIHTYLLTAGLDELYKTAAAKRRAGQPLTAEELDAITQGAGFLGSLYNGTADVGTQASLELLSYITSAADGDYSSPSFALGLAKIGAGLLPPVSAATQEDDLTKSLMEQQTLVMEQQRIETMTARRNYEREGILSVIQMLPSANRLQFMSAMFQTPKFSQLFFGSLDEGFSEGPYVGGVIGSLGDQGSRFSSTPGAGARDLSVADQIKAWSR</sequence>
<protein>
    <submittedName>
        <fullName evidence="1">Uncharacterized protein</fullName>
    </submittedName>
</protein>
<accession>A0A0F9SL08</accession>
<reference evidence="1" key="1">
    <citation type="journal article" date="2015" name="Nature">
        <title>Complex archaea that bridge the gap between prokaryotes and eukaryotes.</title>
        <authorList>
            <person name="Spang A."/>
            <person name="Saw J.H."/>
            <person name="Jorgensen S.L."/>
            <person name="Zaremba-Niedzwiedzka K."/>
            <person name="Martijn J."/>
            <person name="Lind A.E."/>
            <person name="van Eijk R."/>
            <person name="Schleper C."/>
            <person name="Guy L."/>
            <person name="Ettema T.J."/>
        </authorList>
    </citation>
    <scope>NUCLEOTIDE SEQUENCE</scope>
</reference>
<proteinExistence type="predicted"/>
<name>A0A0F9SL08_9ZZZZ</name>
<dbReference type="EMBL" id="LAZR01001881">
    <property type="protein sequence ID" value="KKN37636.1"/>
    <property type="molecule type" value="Genomic_DNA"/>
</dbReference>
<dbReference type="AlphaFoldDB" id="A0A0F9SL08"/>
<organism evidence="1">
    <name type="scientific">marine sediment metagenome</name>
    <dbReference type="NCBI Taxonomy" id="412755"/>
    <lineage>
        <taxon>unclassified sequences</taxon>
        <taxon>metagenomes</taxon>
        <taxon>ecological metagenomes</taxon>
    </lineage>
</organism>
<evidence type="ECO:0000313" key="1">
    <source>
        <dbReference type="EMBL" id="KKN37636.1"/>
    </source>
</evidence>
<gene>
    <name evidence="1" type="ORF">LCGC14_0761510</name>
</gene>